<proteinExistence type="predicted"/>
<dbReference type="OrthoDB" id="1778949at2"/>
<evidence type="ECO:0000256" key="1">
    <source>
        <dbReference type="SAM" id="MobiDB-lite"/>
    </source>
</evidence>
<name>A0A1Y5SNC7_9RHOB</name>
<dbReference type="Pfam" id="PF09851">
    <property type="entry name" value="SHOCT"/>
    <property type="match status" value="1"/>
</dbReference>
<keyword evidence="4" id="KW-1185">Reference proteome</keyword>
<feature type="region of interest" description="Disordered" evidence="1">
    <location>
        <begin position="223"/>
        <end position="255"/>
    </location>
</feature>
<accession>A0A1Y5SNC7</accession>
<dbReference type="Proteomes" id="UP000193862">
    <property type="component" value="Unassembled WGS sequence"/>
</dbReference>
<dbReference type="RefSeq" id="WP_085836512.1">
    <property type="nucleotide sequence ID" value="NZ_FWFS01000006.1"/>
</dbReference>
<dbReference type="InterPro" id="IPR018649">
    <property type="entry name" value="SHOCT"/>
</dbReference>
<reference evidence="3 4" key="1">
    <citation type="submission" date="2017-03" db="EMBL/GenBank/DDBJ databases">
        <authorList>
            <person name="Afonso C.L."/>
            <person name="Miller P.J."/>
            <person name="Scott M.A."/>
            <person name="Spackman E."/>
            <person name="Goraichik I."/>
            <person name="Dimitrov K.M."/>
            <person name="Suarez D.L."/>
            <person name="Swayne D.E."/>
        </authorList>
    </citation>
    <scope>NUCLEOTIDE SEQUENCE [LARGE SCALE GENOMIC DNA]</scope>
    <source>
        <strain evidence="3 4">CECT 8620</strain>
    </source>
</reference>
<evidence type="ECO:0000313" key="3">
    <source>
        <dbReference type="EMBL" id="SLN44701.1"/>
    </source>
</evidence>
<evidence type="ECO:0000259" key="2">
    <source>
        <dbReference type="Pfam" id="PF09851"/>
    </source>
</evidence>
<feature type="compositionally biased region" description="Low complexity" evidence="1">
    <location>
        <begin position="223"/>
        <end position="236"/>
    </location>
</feature>
<gene>
    <name evidence="3" type="ORF">AQS8620_01810</name>
</gene>
<evidence type="ECO:0000313" key="4">
    <source>
        <dbReference type="Proteomes" id="UP000193862"/>
    </source>
</evidence>
<organism evidence="3 4">
    <name type="scientific">Aquimixticola soesokkakensis</name>
    <dbReference type="NCBI Taxonomy" id="1519096"/>
    <lineage>
        <taxon>Bacteria</taxon>
        <taxon>Pseudomonadati</taxon>
        <taxon>Pseudomonadota</taxon>
        <taxon>Alphaproteobacteria</taxon>
        <taxon>Rhodobacterales</taxon>
        <taxon>Paracoccaceae</taxon>
        <taxon>Aquimixticola</taxon>
    </lineage>
</organism>
<feature type="domain" description="SHOCT" evidence="2">
    <location>
        <begin position="269"/>
        <end position="294"/>
    </location>
</feature>
<dbReference type="AlphaFoldDB" id="A0A1Y5SNC7"/>
<dbReference type="EMBL" id="FWFS01000006">
    <property type="protein sequence ID" value="SLN44701.1"/>
    <property type="molecule type" value="Genomic_DNA"/>
</dbReference>
<feature type="compositionally biased region" description="Polar residues" evidence="1">
    <location>
        <begin position="237"/>
        <end position="253"/>
    </location>
</feature>
<sequence length="297" mass="30795">MSRLTPDGTRKLTEIATRHGVSLQTAETMLFALVAGGGTQAQFNIMELGGMGQWSAGGMTMVGDMFNNSLKARVDALCYDLAGLVTQNALFERPEPQSGSVQSQSQGSGAGSSLFISGALSPWPAELGQPSSSGAQNNMRYAVFPQTQRLAIDLGGRVKIYDTGAHQISGVGQQQSGDQSLTFTSQMGVVRVADLPEVSPSAPRPSAPPVTPAVTPAATAPLAAPETPQVEPPETVGATTAPSPQPVGATTATAPKVEAIDSDEIIALIEKLAQLHAKSILTDAEFDSKKAELLARL</sequence>
<protein>
    <recommendedName>
        <fullName evidence="2">SHOCT domain-containing protein</fullName>
    </recommendedName>
</protein>